<reference evidence="4 5" key="1">
    <citation type="submission" date="2019-06" db="EMBL/GenBank/DDBJ databases">
        <title>Sequencing the genomes of 1000 actinobacteria strains.</title>
        <authorList>
            <person name="Klenk H.-P."/>
        </authorList>
    </citation>
    <scope>NUCLEOTIDE SEQUENCE [LARGE SCALE GENOMIC DNA]</scope>
    <source>
        <strain evidence="4 5">DSM 41695</strain>
    </source>
</reference>
<dbReference type="EMBL" id="VIWV01000001">
    <property type="protein sequence ID" value="TWF83943.1"/>
    <property type="molecule type" value="Genomic_DNA"/>
</dbReference>
<evidence type="ECO:0000313" key="5">
    <source>
        <dbReference type="Proteomes" id="UP000316603"/>
    </source>
</evidence>
<keyword evidence="1" id="KW-0547">Nucleotide-binding</keyword>
<dbReference type="GO" id="GO:0036297">
    <property type="term" value="P:interstrand cross-link repair"/>
    <property type="evidence" value="ECO:0007669"/>
    <property type="project" value="TreeGrafter"/>
</dbReference>
<evidence type="ECO:0000256" key="2">
    <source>
        <dbReference type="ARBA" id="ARBA00022840"/>
    </source>
</evidence>
<keyword evidence="2" id="KW-0067">ATP-binding</keyword>
<dbReference type="GO" id="GO:0003676">
    <property type="term" value="F:nucleic acid binding"/>
    <property type="evidence" value="ECO:0007669"/>
    <property type="project" value="InterPro"/>
</dbReference>
<dbReference type="Gene3D" id="3.40.50.300">
    <property type="entry name" value="P-loop containing nucleotide triphosphate hydrolases"/>
    <property type="match status" value="2"/>
</dbReference>
<dbReference type="SMART" id="SM00490">
    <property type="entry name" value="HELICc"/>
    <property type="match status" value="1"/>
</dbReference>
<dbReference type="PROSITE" id="PS51192">
    <property type="entry name" value="HELICASE_ATP_BIND_1"/>
    <property type="match status" value="1"/>
</dbReference>
<dbReference type="PANTHER" id="PTHR47957">
    <property type="entry name" value="ATP-DEPENDENT HELICASE HRQ1"/>
    <property type="match status" value="1"/>
</dbReference>
<dbReference type="InterPro" id="IPR011545">
    <property type="entry name" value="DEAD/DEAH_box_helicase_dom"/>
</dbReference>
<dbReference type="SUPFAM" id="SSF52540">
    <property type="entry name" value="P-loop containing nucleoside triphosphate hydrolases"/>
    <property type="match status" value="2"/>
</dbReference>
<dbReference type="CDD" id="cd00350">
    <property type="entry name" value="rubredoxin_like"/>
    <property type="match status" value="1"/>
</dbReference>
<dbReference type="Pfam" id="PF00270">
    <property type="entry name" value="DEAD"/>
    <property type="match status" value="1"/>
</dbReference>
<sequence length="1811" mass="199379">MTDSDAAAVNVPGSDIPGTFKALRTALMRYYDTPFGVDDRSVMEERRMLLDVDGGAWREPLLELRPQYKSSGVPLAESFRAAKAHPQAAEFARFTMPSGVDSLYQHQHDALVTACGEKRDFVVTAGTGSGKTEAFMLPVIADLVAESEKWAGTGASQPAWWRRGKTFEPSRQNEHGHPAAVRALILYPTNALADDQLVRLRRALDSEEARDWLDQHRNGHRFYFGRYTGATPVSGSSESTQAAGRLREYLQELDARQQRAGAEIHDFMPRLGGAEMHARWDMQAAAPDILITNYSMLNIMLLRPQEASIFESTRRWLHSTPGACFTLVLDELHMYRGTAGTEVAYMLRNLRHRLGLDEAPEKFRVLAASASLEAGRDNHFLESFFALPKGRHRVIPGSLELPEDGPADLSGHASELAMAAEGELSEERASELLYRSAGGDALARVLAPEGKPKAIEMPAVADTLFPGLSDPVQRGTALHGLLRALGASATKGLPKLRAHMFFRNIDGIWACSDPECPDVPVEKEKGRRVGRLFREPTSRCTCGARVLELLYCQNCGDLMLGGYTAPSLLGKDSFRGALHTDYPEFDQLPDLASGAPNAGNYVVYWPSKDRHGLDKTEWEVSRVNNGPSVAFQFRASKYHPGTGRLANDKAAPTGWSFHAVPDRGQDGKALVDLRGLKAFPTRCPACGDDWEIRRGKDGKWLDIEERLRSAPVRRMRTGFDKINQVLTSEALGHMPDGERKIIAFSDSRDDASDLASGLALRHYQDLLRLLTAKAVADQGDPFADLQLVKTYYEKKSPDPEQMKAAARRLRDRHPREFSELKDILTDDPMADPAKQPELESVLGRLPSLTDLQYDLRGMVLERGLNPGGPAASLQECSNGVRWTSLFDWKGDRGIRAGLGPEQEELLKRLSESLGREFLLGLFSSAGRDFESLGLGWLSLATDRSPLDMTPDSDVAVARASLRILGHMRRFSGLRAGLEKAPAPLRRYWEDLSQRYGGDVESYQDRVLAVWGQAVAQYTIDPSKVALRSGDGRVWICSGCRRPHLHPGTLLCTKCRTELLTQPGNFTGALNDDYYAWKADSRTGDFPLRAMELTGQTDRLDAQARQARFQNVYIGEDSEPEADGIEVLSVTTTMEAGVDVGSLNTVLMANMPPTRFNYQQRVGRAGRRDSPAATALTVCRGRSHDEHYFASPEEITNAPTPAPYLALGMPSIFKRVLLGEVLRQAFESFAKDGSQTDGDMTRNVHGEFGLASGWVKHRSAVRKWVNGNTEAIKSVSKALQSHTPEPVASLDPVACVLETLGEIDGIAESVTGHPDLSQRLAESGLLPMFGFPTRARLLYTEVPQKNFPWPPQGAVNRDLAVALTKFAPGSETPRDGRLYQSMGVVSFTPGFRAPKPVEEPFGPEKKLAMCRLCAHIEPVDNDEEPKECPACGATGRNYTAFPMREPAGFRAGVPRDYDGVREWGSSSASPRTAANLETDAPRVERDADDWLVVHCGTGDRYTVNNNNGRLFRFKKANFPWKGYHVVDNPRATSDFETALGATEHTDMLFIGARDALDAGRGLRFDMSHSEQASGFPDAYHGRRAAWYSLSALLRRAAAPLLDVQPEELLSGIHGSASAASPVMAYLADSLENGAGFSTHLGSPERIEEFLDAVDDYVGALRGEHAATCGGSCYRCLRDYSNMRIHPLLDWRLARDLLGVLRGTPLFIDSAHYGKLLERWAEDRSGLEARITQSPYGKLALAEADLSEEPVAVAVKHPLEALLPECEAPRLRQITTYVKENGLAEQVAFVDAYCLDRIPAAVTSDIIDFAEGL</sequence>
<keyword evidence="4" id="KW-0347">Helicase</keyword>
<gene>
    <name evidence="4" type="ORF">FHX78_11876</name>
</gene>
<evidence type="ECO:0000259" key="3">
    <source>
        <dbReference type="PROSITE" id="PS51192"/>
    </source>
</evidence>
<accession>A0A561TA24</accession>
<organism evidence="4 5">
    <name type="scientific">Streptomyces capillispiralis</name>
    <dbReference type="NCBI Taxonomy" id="68182"/>
    <lineage>
        <taxon>Bacteria</taxon>
        <taxon>Bacillati</taxon>
        <taxon>Actinomycetota</taxon>
        <taxon>Actinomycetes</taxon>
        <taxon>Kitasatosporales</taxon>
        <taxon>Streptomycetaceae</taxon>
        <taxon>Streptomyces</taxon>
    </lineage>
</organism>
<dbReference type="GO" id="GO:0005524">
    <property type="term" value="F:ATP binding"/>
    <property type="evidence" value="ECO:0007669"/>
    <property type="project" value="UniProtKB-KW"/>
</dbReference>
<dbReference type="InterPro" id="IPR014001">
    <property type="entry name" value="Helicase_ATP-bd"/>
</dbReference>
<dbReference type="SMART" id="SM00487">
    <property type="entry name" value="DEXDc"/>
    <property type="match status" value="1"/>
</dbReference>
<dbReference type="InterPro" id="IPR027417">
    <property type="entry name" value="P-loop_NTPase"/>
</dbReference>
<dbReference type="Proteomes" id="UP000316603">
    <property type="component" value="Unassembled WGS sequence"/>
</dbReference>
<dbReference type="GO" id="GO:0006289">
    <property type="term" value="P:nucleotide-excision repair"/>
    <property type="evidence" value="ECO:0007669"/>
    <property type="project" value="TreeGrafter"/>
</dbReference>
<proteinExistence type="predicted"/>
<protein>
    <submittedName>
        <fullName evidence="4">Helicase-like protein</fullName>
    </submittedName>
</protein>
<dbReference type="PANTHER" id="PTHR47957:SF3">
    <property type="entry name" value="ATP-DEPENDENT HELICASE HRQ1"/>
    <property type="match status" value="1"/>
</dbReference>
<dbReference type="OrthoDB" id="3197455at2"/>
<name>A0A561TA24_9ACTN</name>
<dbReference type="Pfam" id="PF00271">
    <property type="entry name" value="Helicase_C"/>
    <property type="match status" value="1"/>
</dbReference>
<evidence type="ECO:0000313" key="4">
    <source>
        <dbReference type="EMBL" id="TWF83943.1"/>
    </source>
</evidence>
<comment type="caution">
    <text evidence="4">The sequence shown here is derived from an EMBL/GenBank/DDBJ whole genome shotgun (WGS) entry which is preliminary data.</text>
</comment>
<keyword evidence="4" id="KW-0378">Hydrolase</keyword>
<keyword evidence="5" id="KW-1185">Reference proteome</keyword>
<feature type="domain" description="Helicase ATP-binding" evidence="3">
    <location>
        <begin position="112"/>
        <end position="390"/>
    </location>
</feature>
<dbReference type="RefSeq" id="WP_145866145.1">
    <property type="nucleotide sequence ID" value="NZ_BNCE01000018.1"/>
</dbReference>
<evidence type="ECO:0000256" key="1">
    <source>
        <dbReference type="ARBA" id="ARBA00022741"/>
    </source>
</evidence>
<dbReference type="GO" id="GO:0043138">
    <property type="term" value="F:3'-5' DNA helicase activity"/>
    <property type="evidence" value="ECO:0007669"/>
    <property type="project" value="TreeGrafter"/>
</dbReference>
<dbReference type="InterPro" id="IPR001650">
    <property type="entry name" value="Helicase_C-like"/>
</dbReference>